<evidence type="ECO:0000313" key="3">
    <source>
        <dbReference type="Proteomes" id="UP000196778"/>
    </source>
</evidence>
<evidence type="ECO:0000313" key="2">
    <source>
        <dbReference type="EMBL" id="SJN38158.1"/>
    </source>
</evidence>
<keyword evidence="3" id="KW-1185">Reference proteome</keyword>
<proteinExistence type="predicted"/>
<sequence length="46" mass="4677">MPGTAFATVSQVPATASATSATPMTPRASIRLHHARFLAIVSPSVA</sequence>
<feature type="region of interest" description="Disordered" evidence="1">
    <location>
        <begin position="1"/>
        <end position="22"/>
    </location>
</feature>
<dbReference type="Proteomes" id="UP000196778">
    <property type="component" value="Unassembled WGS sequence"/>
</dbReference>
<name>A0A1R4K1S3_9MICO</name>
<organism evidence="2 3">
    <name type="scientific">Mycetocola reblochoni REB411</name>
    <dbReference type="NCBI Taxonomy" id="1255698"/>
    <lineage>
        <taxon>Bacteria</taxon>
        <taxon>Bacillati</taxon>
        <taxon>Actinomycetota</taxon>
        <taxon>Actinomycetes</taxon>
        <taxon>Micrococcales</taxon>
        <taxon>Microbacteriaceae</taxon>
        <taxon>Mycetocola</taxon>
    </lineage>
</organism>
<feature type="compositionally biased region" description="Low complexity" evidence="1">
    <location>
        <begin position="7"/>
        <end position="22"/>
    </location>
</feature>
<accession>A0A1R4K1S3</accession>
<reference evidence="3" key="1">
    <citation type="submission" date="2017-02" db="EMBL/GenBank/DDBJ databases">
        <authorList>
            <person name="Dridi B."/>
        </authorList>
    </citation>
    <scope>NUCLEOTIDE SEQUENCE [LARGE SCALE GENOMIC DNA]</scope>
    <source>
        <strain evidence="3">EB411</strain>
    </source>
</reference>
<dbReference type="AlphaFoldDB" id="A0A1R4K1S3"/>
<dbReference type="EMBL" id="FUKR01000058">
    <property type="protein sequence ID" value="SJN38158.1"/>
    <property type="molecule type" value="Genomic_DNA"/>
</dbReference>
<protein>
    <submittedName>
        <fullName evidence="2">Uncharacterized protein</fullName>
    </submittedName>
</protein>
<evidence type="ECO:0000256" key="1">
    <source>
        <dbReference type="SAM" id="MobiDB-lite"/>
    </source>
</evidence>
<gene>
    <name evidence="2" type="ORF">FM119_10850</name>
</gene>